<comment type="similarity">
    <text evidence="1">Belongs to the UPF0312 family.</text>
</comment>
<proteinExistence type="inferred from homology"/>
<dbReference type="OrthoDB" id="9811006at2"/>
<dbReference type="Proteomes" id="UP000008914">
    <property type="component" value="Chromosome"/>
</dbReference>
<dbReference type="Pfam" id="PF04264">
    <property type="entry name" value="YceI"/>
    <property type="match status" value="1"/>
</dbReference>
<evidence type="ECO:0000259" key="3">
    <source>
        <dbReference type="SMART" id="SM00867"/>
    </source>
</evidence>
<evidence type="ECO:0000313" key="4">
    <source>
        <dbReference type="EMBL" id="ADU49561.1"/>
    </source>
</evidence>
<dbReference type="PANTHER" id="PTHR34406">
    <property type="entry name" value="PROTEIN YCEI"/>
    <property type="match status" value="1"/>
</dbReference>
<evidence type="ECO:0000256" key="2">
    <source>
        <dbReference type="SAM" id="MobiDB-lite"/>
    </source>
</evidence>
<feature type="compositionally biased region" description="Low complexity" evidence="2">
    <location>
        <begin position="184"/>
        <end position="193"/>
    </location>
</feature>
<dbReference type="SUPFAM" id="SSF101874">
    <property type="entry name" value="YceI-like"/>
    <property type="match status" value="1"/>
</dbReference>
<evidence type="ECO:0000313" key="5">
    <source>
        <dbReference type="Proteomes" id="UP000008914"/>
    </source>
</evidence>
<accession>E6SC21</accession>
<sequence length="203" mass="22390">MADDSTLSGNWELDPAHTRIGFSARHAMVTTVRGSFNDVQGYFHADLDDMSKSNARVILKAASVDTRNNDRDNHLRSADFFDVERFPDITFESTQIEEVGDGAYVVSGHLTIRDITKPVTIPIELLGVQTDAFGALRAGFEGTRRINRRDYGLEWNMPLDKGGVLVSERITLEFEISAVQTAPEGAGDQAGQQDQHEGDPHQG</sequence>
<protein>
    <submittedName>
        <fullName evidence="4">YceI family protein</fullName>
    </submittedName>
</protein>
<name>E6SC21_INTC7</name>
<dbReference type="eggNOG" id="COG2353">
    <property type="taxonomic scope" value="Bacteria"/>
</dbReference>
<dbReference type="HOGENOM" id="CLU_071003_3_0_11"/>
<dbReference type="KEGG" id="ica:Intca_3075"/>
<dbReference type="EMBL" id="CP002343">
    <property type="protein sequence ID" value="ADU49561.1"/>
    <property type="molecule type" value="Genomic_DNA"/>
</dbReference>
<dbReference type="PANTHER" id="PTHR34406:SF1">
    <property type="entry name" value="PROTEIN YCEI"/>
    <property type="match status" value="1"/>
</dbReference>
<dbReference type="InterPro" id="IPR036761">
    <property type="entry name" value="TTHA0802/YceI-like_sf"/>
</dbReference>
<feature type="compositionally biased region" description="Basic and acidic residues" evidence="2">
    <location>
        <begin position="194"/>
        <end position="203"/>
    </location>
</feature>
<keyword evidence="5" id="KW-1185">Reference proteome</keyword>
<dbReference type="AlphaFoldDB" id="E6SC21"/>
<gene>
    <name evidence="4" type="ordered locus">Intca_3075</name>
</gene>
<feature type="region of interest" description="Disordered" evidence="2">
    <location>
        <begin position="181"/>
        <end position="203"/>
    </location>
</feature>
<dbReference type="Gene3D" id="2.40.128.110">
    <property type="entry name" value="Lipid/polyisoprenoid-binding, YceI-like"/>
    <property type="match status" value="1"/>
</dbReference>
<organism evidence="4 5">
    <name type="scientific">Intrasporangium calvum (strain ATCC 23552 / DSM 43043 / JCM 3097 / NBRC 12989 / NCIMB 10167 / NRRL B-3866 / 7 KIP)</name>
    <dbReference type="NCBI Taxonomy" id="710696"/>
    <lineage>
        <taxon>Bacteria</taxon>
        <taxon>Bacillati</taxon>
        <taxon>Actinomycetota</taxon>
        <taxon>Actinomycetes</taxon>
        <taxon>Micrococcales</taxon>
        <taxon>Intrasporangiaceae</taxon>
        <taxon>Intrasporangium</taxon>
    </lineage>
</organism>
<dbReference type="SMART" id="SM00867">
    <property type="entry name" value="YceI"/>
    <property type="match status" value="1"/>
</dbReference>
<dbReference type="RefSeq" id="WP_013493873.1">
    <property type="nucleotide sequence ID" value="NC_014830.1"/>
</dbReference>
<dbReference type="STRING" id="710696.Intca_3075"/>
<reference evidence="4 5" key="1">
    <citation type="journal article" date="2010" name="Stand. Genomic Sci.">
        <title>Complete genome sequence of Intrasporangium calvum type strain (7 KIP).</title>
        <authorList>
            <person name="Del Rio T.G."/>
            <person name="Chertkov O."/>
            <person name="Yasawong M."/>
            <person name="Lucas S."/>
            <person name="Deshpande S."/>
            <person name="Cheng J.F."/>
            <person name="Detter C."/>
            <person name="Tapia R."/>
            <person name="Han C."/>
            <person name="Goodwin L."/>
            <person name="Pitluck S."/>
            <person name="Liolios K."/>
            <person name="Ivanova N."/>
            <person name="Mavromatis K."/>
            <person name="Pati A."/>
            <person name="Chen A."/>
            <person name="Palaniappan K."/>
            <person name="Land M."/>
            <person name="Hauser L."/>
            <person name="Chang Y.J."/>
            <person name="Jeffries C.D."/>
            <person name="Rohde M."/>
            <person name="Pukall R."/>
            <person name="Sikorski J."/>
            <person name="Goker M."/>
            <person name="Woyke T."/>
            <person name="Bristow J."/>
            <person name="Eisen J.A."/>
            <person name="Markowitz V."/>
            <person name="Hugenholtz P."/>
            <person name="Kyrpides N.C."/>
            <person name="Klenk H.P."/>
            <person name="Lapidus A."/>
        </authorList>
    </citation>
    <scope>NUCLEOTIDE SEQUENCE [LARGE SCALE GENOMIC DNA]</scope>
    <source>
        <strain evidence="5">ATCC 23552 / DSM 43043 / JCM 3097 / NBRC 12989 / 7 KIP</strain>
    </source>
</reference>
<evidence type="ECO:0000256" key="1">
    <source>
        <dbReference type="ARBA" id="ARBA00008812"/>
    </source>
</evidence>
<feature type="domain" description="Lipid/polyisoprenoid-binding YceI-like" evidence="3">
    <location>
        <begin position="10"/>
        <end position="179"/>
    </location>
</feature>
<dbReference type="InterPro" id="IPR007372">
    <property type="entry name" value="Lipid/polyisoprenoid-bd_YceI"/>
</dbReference>